<dbReference type="AlphaFoldDB" id="X1CKP7"/>
<protein>
    <submittedName>
        <fullName evidence="2">Uncharacterized protein</fullName>
    </submittedName>
</protein>
<feature type="non-terminal residue" evidence="2">
    <location>
        <position position="1"/>
    </location>
</feature>
<evidence type="ECO:0000313" key="2">
    <source>
        <dbReference type="EMBL" id="GAG93582.1"/>
    </source>
</evidence>
<reference evidence="2" key="1">
    <citation type="journal article" date="2014" name="Front. Microbiol.">
        <title>High frequency of phylogenetically diverse reductive dehalogenase-homologous genes in deep subseafloor sedimentary metagenomes.</title>
        <authorList>
            <person name="Kawai M."/>
            <person name="Futagami T."/>
            <person name="Toyoda A."/>
            <person name="Takaki Y."/>
            <person name="Nishi S."/>
            <person name="Hori S."/>
            <person name="Arai W."/>
            <person name="Tsubouchi T."/>
            <person name="Morono Y."/>
            <person name="Uchiyama I."/>
            <person name="Ito T."/>
            <person name="Fujiyama A."/>
            <person name="Inagaki F."/>
            <person name="Takami H."/>
        </authorList>
    </citation>
    <scope>NUCLEOTIDE SEQUENCE</scope>
    <source>
        <strain evidence="2">Expedition CK06-06</strain>
    </source>
</reference>
<keyword evidence="1" id="KW-0472">Membrane</keyword>
<name>X1CKP7_9ZZZZ</name>
<keyword evidence="1" id="KW-1133">Transmembrane helix</keyword>
<keyword evidence="1" id="KW-0812">Transmembrane</keyword>
<proteinExistence type="predicted"/>
<feature type="transmembrane region" description="Helical" evidence="1">
    <location>
        <begin position="6"/>
        <end position="22"/>
    </location>
</feature>
<sequence length="62" mass="6772">LGIGFAIIMFINFFLSMILENMKIELEFFGINLSGILKSMIETLFIIMAFFIGKSSGGSGGT</sequence>
<dbReference type="EMBL" id="BART01027481">
    <property type="protein sequence ID" value="GAG93582.1"/>
    <property type="molecule type" value="Genomic_DNA"/>
</dbReference>
<accession>X1CKP7</accession>
<organism evidence="2">
    <name type="scientific">marine sediment metagenome</name>
    <dbReference type="NCBI Taxonomy" id="412755"/>
    <lineage>
        <taxon>unclassified sequences</taxon>
        <taxon>metagenomes</taxon>
        <taxon>ecological metagenomes</taxon>
    </lineage>
</organism>
<feature type="transmembrane region" description="Helical" evidence="1">
    <location>
        <begin position="29"/>
        <end position="52"/>
    </location>
</feature>
<evidence type="ECO:0000256" key="1">
    <source>
        <dbReference type="SAM" id="Phobius"/>
    </source>
</evidence>
<gene>
    <name evidence="2" type="ORF">S01H4_48712</name>
</gene>
<comment type="caution">
    <text evidence="2">The sequence shown here is derived from an EMBL/GenBank/DDBJ whole genome shotgun (WGS) entry which is preliminary data.</text>
</comment>